<sequence>MLFNSSRKRIIIIILSLVLVEFNLERCSSAECGIAEDNDDARLSYLVLIYGIKEQIIYKSCIGTVIKLTFNDTFSDLILTSRTCLEKEYKYANR</sequence>
<name>A0A1Y3EWL8_9BILA</name>
<accession>A0A1Y3EWL8</accession>
<feature type="non-terminal residue" evidence="2">
    <location>
        <position position="94"/>
    </location>
</feature>
<proteinExistence type="predicted"/>
<evidence type="ECO:0000313" key="3">
    <source>
        <dbReference type="Proteomes" id="UP000243006"/>
    </source>
</evidence>
<evidence type="ECO:0000256" key="1">
    <source>
        <dbReference type="SAM" id="SignalP"/>
    </source>
</evidence>
<feature type="signal peptide" evidence="1">
    <location>
        <begin position="1"/>
        <end position="29"/>
    </location>
</feature>
<protein>
    <recommendedName>
        <fullName evidence="4">Peptidase S1 domain-containing protein</fullName>
    </recommendedName>
</protein>
<dbReference type="AlphaFoldDB" id="A0A1Y3EWL8"/>
<dbReference type="EMBL" id="LVZM01001095">
    <property type="protein sequence ID" value="OUC49355.1"/>
    <property type="molecule type" value="Genomic_DNA"/>
</dbReference>
<gene>
    <name evidence="2" type="ORF">D917_05467</name>
</gene>
<keyword evidence="1" id="KW-0732">Signal</keyword>
<evidence type="ECO:0000313" key="2">
    <source>
        <dbReference type="EMBL" id="OUC49355.1"/>
    </source>
</evidence>
<evidence type="ECO:0008006" key="4">
    <source>
        <dbReference type="Google" id="ProtNLM"/>
    </source>
</evidence>
<dbReference type="Proteomes" id="UP000243006">
    <property type="component" value="Unassembled WGS sequence"/>
</dbReference>
<feature type="chain" id="PRO_5011005581" description="Peptidase S1 domain-containing protein" evidence="1">
    <location>
        <begin position="30"/>
        <end position="94"/>
    </location>
</feature>
<organism evidence="2 3">
    <name type="scientific">Trichinella nativa</name>
    <dbReference type="NCBI Taxonomy" id="6335"/>
    <lineage>
        <taxon>Eukaryota</taxon>
        <taxon>Metazoa</taxon>
        <taxon>Ecdysozoa</taxon>
        <taxon>Nematoda</taxon>
        <taxon>Enoplea</taxon>
        <taxon>Dorylaimia</taxon>
        <taxon>Trichinellida</taxon>
        <taxon>Trichinellidae</taxon>
        <taxon>Trichinella</taxon>
    </lineage>
</organism>
<comment type="caution">
    <text evidence="2">The sequence shown here is derived from an EMBL/GenBank/DDBJ whole genome shotgun (WGS) entry which is preliminary data.</text>
</comment>
<reference evidence="2 3" key="1">
    <citation type="submission" date="2015-04" db="EMBL/GenBank/DDBJ databases">
        <title>Draft genome of the roundworm Trichinella nativa.</title>
        <authorList>
            <person name="Mitreva M."/>
        </authorList>
    </citation>
    <scope>NUCLEOTIDE SEQUENCE [LARGE SCALE GENOMIC DNA]</scope>
    <source>
        <strain evidence="2 3">ISS45</strain>
    </source>
</reference>